<proteinExistence type="predicted"/>
<evidence type="ECO:0000256" key="1">
    <source>
        <dbReference type="ARBA" id="ARBA00022553"/>
    </source>
</evidence>
<dbReference type="STRING" id="1605367.AFM12_08520"/>
<gene>
    <name evidence="6" type="ORF">AFM12_08520</name>
</gene>
<dbReference type="GO" id="GO:0003677">
    <property type="term" value="F:DNA binding"/>
    <property type="evidence" value="ECO:0007669"/>
    <property type="project" value="UniProtKB-KW"/>
</dbReference>
<dbReference type="EMBL" id="LGTQ01000006">
    <property type="protein sequence ID" value="KPM49033.1"/>
    <property type="molecule type" value="Genomic_DNA"/>
</dbReference>
<dbReference type="PROSITE" id="PS00622">
    <property type="entry name" value="HTH_LUXR_1"/>
    <property type="match status" value="1"/>
</dbReference>
<evidence type="ECO:0000256" key="3">
    <source>
        <dbReference type="PROSITE-ProRule" id="PRU00169"/>
    </source>
</evidence>
<protein>
    <submittedName>
        <fullName evidence="6">LuxR family transcriptional regulator</fullName>
    </submittedName>
</protein>
<dbReference type="PRINTS" id="PR00038">
    <property type="entry name" value="HTHLUXR"/>
</dbReference>
<dbReference type="Pfam" id="PF00072">
    <property type="entry name" value="Response_reg"/>
    <property type="match status" value="1"/>
</dbReference>
<organism evidence="6 7">
    <name type="scientific">Jiulongibacter sediminis</name>
    <dbReference type="NCBI Taxonomy" id="1605367"/>
    <lineage>
        <taxon>Bacteria</taxon>
        <taxon>Pseudomonadati</taxon>
        <taxon>Bacteroidota</taxon>
        <taxon>Cytophagia</taxon>
        <taxon>Cytophagales</taxon>
        <taxon>Leadbetterellaceae</taxon>
        <taxon>Jiulongibacter</taxon>
    </lineage>
</organism>
<dbReference type="Pfam" id="PF00196">
    <property type="entry name" value="GerE"/>
    <property type="match status" value="1"/>
</dbReference>
<dbReference type="PANTHER" id="PTHR43214">
    <property type="entry name" value="TWO-COMPONENT RESPONSE REGULATOR"/>
    <property type="match status" value="1"/>
</dbReference>
<feature type="domain" description="Response regulatory" evidence="5">
    <location>
        <begin position="1"/>
        <end position="115"/>
    </location>
</feature>
<keyword evidence="2" id="KW-0238">DNA-binding</keyword>
<accession>A0A0P7BE42</accession>
<dbReference type="InterPro" id="IPR058245">
    <property type="entry name" value="NreC/VraR/RcsB-like_REC"/>
</dbReference>
<dbReference type="PROSITE" id="PS50110">
    <property type="entry name" value="RESPONSE_REGULATORY"/>
    <property type="match status" value="1"/>
</dbReference>
<dbReference type="SUPFAM" id="SSF52172">
    <property type="entry name" value="CheY-like"/>
    <property type="match status" value="1"/>
</dbReference>
<dbReference type="PANTHER" id="PTHR43214:SF43">
    <property type="entry name" value="TWO-COMPONENT RESPONSE REGULATOR"/>
    <property type="match status" value="1"/>
</dbReference>
<dbReference type="SUPFAM" id="SSF46894">
    <property type="entry name" value="C-terminal effector domain of the bipartite response regulators"/>
    <property type="match status" value="1"/>
</dbReference>
<dbReference type="OrthoDB" id="9797341at2"/>
<dbReference type="InterPro" id="IPR001789">
    <property type="entry name" value="Sig_transdc_resp-reg_receiver"/>
</dbReference>
<dbReference type="InterPro" id="IPR011006">
    <property type="entry name" value="CheY-like_superfamily"/>
</dbReference>
<keyword evidence="7" id="KW-1185">Reference proteome</keyword>
<dbReference type="GO" id="GO:0006355">
    <property type="term" value="P:regulation of DNA-templated transcription"/>
    <property type="evidence" value="ECO:0007669"/>
    <property type="project" value="InterPro"/>
</dbReference>
<dbReference type="AlphaFoldDB" id="A0A0P7BE42"/>
<evidence type="ECO:0000259" key="5">
    <source>
        <dbReference type="PROSITE" id="PS50110"/>
    </source>
</evidence>
<dbReference type="CDD" id="cd06170">
    <property type="entry name" value="LuxR_C_like"/>
    <property type="match status" value="1"/>
</dbReference>
<dbReference type="InterPro" id="IPR000792">
    <property type="entry name" value="Tscrpt_reg_LuxR_C"/>
</dbReference>
<feature type="domain" description="HTH luxR-type" evidence="4">
    <location>
        <begin position="146"/>
        <end position="211"/>
    </location>
</feature>
<feature type="modified residue" description="4-aspartylphosphate" evidence="3">
    <location>
        <position position="50"/>
    </location>
</feature>
<dbReference type="Gene3D" id="3.40.50.2300">
    <property type="match status" value="1"/>
</dbReference>
<dbReference type="PROSITE" id="PS50043">
    <property type="entry name" value="HTH_LUXR_2"/>
    <property type="match status" value="1"/>
</dbReference>
<evidence type="ECO:0000313" key="7">
    <source>
        <dbReference type="Proteomes" id="UP000050454"/>
    </source>
</evidence>
<dbReference type="SMART" id="SM00448">
    <property type="entry name" value="REC"/>
    <property type="match status" value="1"/>
</dbReference>
<sequence>MLVDDHEVVRKGMKFLLEDEENLEIIGEASDGEEALQRIEELKPNLVLLDVNMPGMNGIEAAKKISANYPAVRVLIFSMHNDPDYIVNSVTNGVDGYILKDAEKEEILKAMKTVHRGEKYFPPNVSALLVSALQGGGMPKVKSKRSASVLDKLSKKEKEILKFIAQGMSSKDIALRLTLSIRTVSNHRANMLKKTGLNNTAELVRMATNEGF</sequence>
<name>A0A0P7BE42_9BACT</name>
<dbReference type="CDD" id="cd17535">
    <property type="entry name" value="REC_NarL-like"/>
    <property type="match status" value="1"/>
</dbReference>
<keyword evidence="1 3" id="KW-0597">Phosphoprotein</keyword>
<dbReference type="InterPro" id="IPR039420">
    <property type="entry name" value="WalR-like"/>
</dbReference>
<comment type="caution">
    <text evidence="6">The sequence shown here is derived from an EMBL/GenBank/DDBJ whole genome shotgun (WGS) entry which is preliminary data.</text>
</comment>
<evidence type="ECO:0000259" key="4">
    <source>
        <dbReference type="PROSITE" id="PS50043"/>
    </source>
</evidence>
<dbReference type="GO" id="GO:0000160">
    <property type="term" value="P:phosphorelay signal transduction system"/>
    <property type="evidence" value="ECO:0007669"/>
    <property type="project" value="InterPro"/>
</dbReference>
<evidence type="ECO:0000256" key="2">
    <source>
        <dbReference type="ARBA" id="ARBA00023125"/>
    </source>
</evidence>
<dbReference type="SMART" id="SM00421">
    <property type="entry name" value="HTH_LUXR"/>
    <property type="match status" value="1"/>
</dbReference>
<dbReference type="Proteomes" id="UP000050454">
    <property type="component" value="Unassembled WGS sequence"/>
</dbReference>
<reference evidence="6 7" key="1">
    <citation type="submission" date="2015-07" db="EMBL/GenBank/DDBJ databases">
        <title>The draft genome sequence of Leadbetterella sp. JN14-9.</title>
        <authorList>
            <person name="Liu Y."/>
            <person name="Du J."/>
            <person name="Shao Z."/>
        </authorList>
    </citation>
    <scope>NUCLEOTIDE SEQUENCE [LARGE SCALE GENOMIC DNA]</scope>
    <source>
        <strain evidence="6 7">JN14-9</strain>
    </source>
</reference>
<evidence type="ECO:0000313" key="6">
    <source>
        <dbReference type="EMBL" id="KPM49033.1"/>
    </source>
</evidence>
<dbReference type="InterPro" id="IPR016032">
    <property type="entry name" value="Sig_transdc_resp-reg_C-effctor"/>
</dbReference>